<dbReference type="PANTHER" id="PTHR46791:SF13">
    <property type="entry name" value="CLR5 DOMAIN-CONTAINING PROTEIN"/>
    <property type="match status" value="1"/>
</dbReference>
<sequence>MKRLGLFRRKNYSELIQAASFISEQQETSGALHGYRWMHLKCIQKGLKIPRDTVYGLMKVLDPIGMNLRLRRRLTRRKYRSRGPNFVWHIDGYDKLKPYGIAIHGCIDGYSRLILWLEAASTNNDPKVVANYFINAVKERGGCPSRVRADLGTENVYIANIQHFLRRNQNDEFSGERSFLPGKSTQNQRIEWFWGLLRKEMAQFYIDLFKNLERDGNDFFCGDLIDKSILQFCFMNIIQINLDDVRNVWNTHRLQSHDKNDGGGQRPMMLYNLPHLYGTTDHLCRVEDDEVQICEEETTPKVSCGDETVSELCSLFMEENHISTPSSVIEANELYKRLREMIRFELE</sequence>
<dbReference type="EnsemblMetazoa" id="G18714.1">
    <property type="protein sequence ID" value="G18714.1:cds"/>
    <property type="gene ID" value="G18714"/>
</dbReference>
<dbReference type="Gene3D" id="3.30.420.10">
    <property type="entry name" value="Ribonuclease H-like superfamily/Ribonuclease H"/>
    <property type="match status" value="1"/>
</dbReference>
<dbReference type="InterPro" id="IPR012337">
    <property type="entry name" value="RNaseH-like_sf"/>
</dbReference>
<evidence type="ECO:0000313" key="3">
    <source>
        <dbReference type="Proteomes" id="UP000005408"/>
    </source>
</evidence>
<name>A0A8W8JDZ0_MAGGI</name>
<keyword evidence="3" id="KW-1185">Reference proteome</keyword>
<proteinExistence type="predicted"/>
<dbReference type="AlphaFoldDB" id="A0A8W8JDZ0"/>
<dbReference type="Proteomes" id="UP000005408">
    <property type="component" value="Unassembled WGS sequence"/>
</dbReference>
<accession>A0A8W8JDZ0</accession>
<dbReference type="Pfam" id="PF24764">
    <property type="entry name" value="rva_4"/>
    <property type="match status" value="1"/>
</dbReference>
<dbReference type="GO" id="GO:0003676">
    <property type="term" value="F:nucleic acid binding"/>
    <property type="evidence" value="ECO:0007669"/>
    <property type="project" value="InterPro"/>
</dbReference>
<dbReference type="InterPro" id="IPR058913">
    <property type="entry name" value="Integrase_dom_put"/>
</dbReference>
<reference evidence="2" key="1">
    <citation type="submission" date="2022-08" db="UniProtKB">
        <authorList>
            <consortium name="EnsemblMetazoa"/>
        </authorList>
    </citation>
    <scope>IDENTIFICATION</scope>
    <source>
        <strain evidence="2">05x7-T-G4-1.051#20</strain>
    </source>
</reference>
<dbReference type="SUPFAM" id="SSF53098">
    <property type="entry name" value="Ribonuclease H-like"/>
    <property type="match status" value="1"/>
</dbReference>
<dbReference type="InterPro" id="IPR036397">
    <property type="entry name" value="RNaseH_sf"/>
</dbReference>
<organism evidence="2 3">
    <name type="scientific">Magallana gigas</name>
    <name type="common">Pacific oyster</name>
    <name type="synonym">Crassostrea gigas</name>
    <dbReference type="NCBI Taxonomy" id="29159"/>
    <lineage>
        <taxon>Eukaryota</taxon>
        <taxon>Metazoa</taxon>
        <taxon>Spiralia</taxon>
        <taxon>Lophotrochozoa</taxon>
        <taxon>Mollusca</taxon>
        <taxon>Bivalvia</taxon>
        <taxon>Autobranchia</taxon>
        <taxon>Pteriomorphia</taxon>
        <taxon>Ostreida</taxon>
        <taxon>Ostreoidea</taxon>
        <taxon>Ostreidae</taxon>
        <taxon>Magallana</taxon>
    </lineage>
</organism>
<dbReference type="PANTHER" id="PTHR46791">
    <property type="entry name" value="EXPRESSED PROTEIN"/>
    <property type="match status" value="1"/>
</dbReference>
<protein>
    <recommendedName>
        <fullName evidence="1">Integrase core domain-containing protein</fullName>
    </recommendedName>
</protein>
<evidence type="ECO:0000313" key="2">
    <source>
        <dbReference type="EnsemblMetazoa" id="G18714.1:cds"/>
    </source>
</evidence>
<evidence type="ECO:0000259" key="1">
    <source>
        <dbReference type="Pfam" id="PF24764"/>
    </source>
</evidence>
<feature type="domain" description="Integrase core" evidence="1">
    <location>
        <begin position="79"/>
        <end position="258"/>
    </location>
</feature>